<keyword evidence="2" id="KW-0732">Signal</keyword>
<sequence length="114" mass="12665">MLRLIHICTYFLLLCLALSRAQPVDYSNPKSQVEYISTDADRGPKPNIVPVTRPPLVIDTPPPAPANSKNFAFNPKTQTWTLIKPGDPQPEEGALLWNQSNDKWLTKVPGSLSI</sequence>
<evidence type="ECO:0000256" key="2">
    <source>
        <dbReference type="SAM" id="SignalP"/>
    </source>
</evidence>
<protein>
    <submittedName>
        <fullName evidence="4">Uncharacterized protein LOC115632892</fullName>
    </submittedName>
</protein>
<accession>A0A6J2UF56</accession>
<gene>
    <name evidence="4" type="primary">LOC115632892</name>
</gene>
<reference evidence="4" key="1">
    <citation type="submission" date="2025-08" db="UniProtKB">
        <authorList>
            <consortium name="RefSeq"/>
        </authorList>
    </citation>
    <scope>IDENTIFICATION</scope>
    <source>
        <strain evidence="4">11010-0011.00</strain>
        <tissue evidence="4">Whole body</tissue>
    </source>
</reference>
<keyword evidence="3" id="KW-1185">Reference proteome</keyword>
<organism evidence="3 4">
    <name type="scientific">Drosophila lebanonensis</name>
    <name type="common">Fruit fly</name>
    <name type="synonym">Scaptodrosophila lebanonensis</name>
    <dbReference type="NCBI Taxonomy" id="7225"/>
    <lineage>
        <taxon>Eukaryota</taxon>
        <taxon>Metazoa</taxon>
        <taxon>Ecdysozoa</taxon>
        <taxon>Arthropoda</taxon>
        <taxon>Hexapoda</taxon>
        <taxon>Insecta</taxon>
        <taxon>Pterygota</taxon>
        <taxon>Neoptera</taxon>
        <taxon>Endopterygota</taxon>
        <taxon>Diptera</taxon>
        <taxon>Brachycera</taxon>
        <taxon>Muscomorpha</taxon>
        <taxon>Ephydroidea</taxon>
        <taxon>Drosophilidae</taxon>
        <taxon>Scaptodrosophila</taxon>
    </lineage>
</organism>
<feature type="signal peptide" evidence="2">
    <location>
        <begin position="1"/>
        <end position="21"/>
    </location>
</feature>
<evidence type="ECO:0000313" key="4">
    <source>
        <dbReference type="RefSeq" id="XP_030386043.1"/>
    </source>
</evidence>
<evidence type="ECO:0000313" key="3">
    <source>
        <dbReference type="Proteomes" id="UP000504634"/>
    </source>
</evidence>
<dbReference type="Proteomes" id="UP000504634">
    <property type="component" value="Unplaced"/>
</dbReference>
<dbReference type="RefSeq" id="XP_030386043.1">
    <property type="nucleotide sequence ID" value="XM_030530183.1"/>
</dbReference>
<feature type="chain" id="PRO_5026851745" evidence="2">
    <location>
        <begin position="22"/>
        <end position="114"/>
    </location>
</feature>
<evidence type="ECO:0000256" key="1">
    <source>
        <dbReference type="SAM" id="MobiDB-lite"/>
    </source>
</evidence>
<dbReference type="AlphaFoldDB" id="A0A6J2UF56"/>
<proteinExistence type="predicted"/>
<dbReference type="GeneID" id="115632892"/>
<name>A0A6J2UF56_DROLE</name>
<dbReference type="OrthoDB" id="126772at2759"/>
<feature type="region of interest" description="Disordered" evidence="1">
    <location>
        <begin position="36"/>
        <end position="71"/>
    </location>
</feature>